<dbReference type="GO" id="GO:0016987">
    <property type="term" value="F:sigma factor activity"/>
    <property type="evidence" value="ECO:0007669"/>
    <property type="project" value="UniProtKB-KW"/>
</dbReference>
<dbReference type="InterPro" id="IPR013324">
    <property type="entry name" value="RNA_pol_sigma_r3/r4-like"/>
</dbReference>
<sequence>MLAVEFATFQESEAQKKRIVLLTPESERQLWQHWKQFDDQISRKRILNSYLPFCRKIATEYARKSQVPIQDLYGEAQLEMVKQFPRYNPENNAGASFATFLDQRLRGKLREYIIRNSGPVKLCTTKPIQYLFANWGALNQEVRRTNPEMNDHARQTAIAKLAAQKHKGLTTDDVREFEARLRSCHCSLNTAVKDDNPDSQEFIDFLVDERDDFAAMAETQAYEQQVGELKNALGCLDPRERAIIEARFLQEDGENKKLQDLATQFGVSSERIRQIENAALKKLRTFMEGGKNIAKPAERKSRATKALPALAV</sequence>
<dbReference type="InterPro" id="IPR000943">
    <property type="entry name" value="RNA_pol_sigma70"/>
</dbReference>
<dbReference type="Proteomes" id="UP000595362">
    <property type="component" value="Chromosome"/>
</dbReference>
<dbReference type="InterPro" id="IPR007630">
    <property type="entry name" value="RNA_pol_sigma70_r4"/>
</dbReference>
<dbReference type="PRINTS" id="PR00046">
    <property type="entry name" value="SIGMA70FCT"/>
</dbReference>
<dbReference type="GO" id="GO:0003677">
    <property type="term" value="F:DNA binding"/>
    <property type="evidence" value="ECO:0007669"/>
    <property type="project" value="UniProtKB-KW"/>
</dbReference>
<proteinExistence type="inferred from homology"/>
<dbReference type="CDD" id="cd06171">
    <property type="entry name" value="Sigma70_r4"/>
    <property type="match status" value="1"/>
</dbReference>
<protein>
    <submittedName>
        <fullName evidence="7">Sigma-70 family RNA polymerase sigma factor</fullName>
    </submittedName>
</protein>
<dbReference type="SUPFAM" id="SSF88659">
    <property type="entry name" value="Sigma3 and sigma4 domains of RNA polymerase sigma factors"/>
    <property type="match status" value="1"/>
</dbReference>
<evidence type="ECO:0000256" key="2">
    <source>
        <dbReference type="ARBA" id="ARBA00023015"/>
    </source>
</evidence>
<dbReference type="InterPro" id="IPR050813">
    <property type="entry name" value="Sigma-70_Factor"/>
</dbReference>
<dbReference type="InterPro" id="IPR013325">
    <property type="entry name" value="RNA_pol_sigma_r2"/>
</dbReference>
<evidence type="ECO:0000256" key="4">
    <source>
        <dbReference type="ARBA" id="ARBA00023125"/>
    </source>
</evidence>
<keyword evidence="3" id="KW-0731">Sigma factor</keyword>
<keyword evidence="4" id="KW-0238">DNA-binding</keyword>
<evidence type="ECO:0000256" key="5">
    <source>
        <dbReference type="ARBA" id="ARBA00023163"/>
    </source>
</evidence>
<dbReference type="Pfam" id="PF04545">
    <property type="entry name" value="Sigma70_r4"/>
    <property type="match status" value="1"/>
</dbReference>
<comment type="similarity">
    <text evidence="1">Belongs to the sigma-70 factor family.</text>
</comment>
<feature type="domain" description="RNA polymerase sigma-70 region 4" evidence="6">
    <location>
        <begin position="232"/>
        <end position="284"/>
    </location>
</feature>
<reference evidence="7 8" key="1">
    <citation type="submission" date="2020-07" db="EMBL/GenBank/DDBJ databases">
        <title>Huge and variable diversity of episymbiotic CPR bacteria and DPANN archaea in groundwater ecosystems.</title>
        <authorList>
            <person name="He C.Y."/>
            <person name="Keren R."/>
            <person name="Whittaker M."/>
            <person name="Farag I.F."/>
            <person name="Doudna J."/>
            <person name="Cate J.H.D."/>
            <person name="Banfield J.F."/>
        </authorList>
    </citation>
    <scope>NUCLEOTIDE SEQUENCE [LARGE SCALE GENOMIC DNA]</scope>
    <source>
        <strain evidence="7">NC_groundwater_70_Ag_B-0.1um_54_66</strain>
    </source>
</reference>
<name>A0A7T5R2X4_9BACT</name>
<dbReference type="GO" id="GO:0006352">
    <property type="term" value="P:DNA-templated transcription initiation"/>
    <property type="evidence" value="ECO:0007669"/>
    <property type="project" value="InterPro"/>
</dbReference>
<dbReference type="InterPro" id="IPR036388">
    <property type="entry name" value="WH-like_DNA-bd_sf"/>
</dbReference>
<evidence type="ECO:0000256" key="3">
    <source>
        <dbReference type="ARBA" id="ARBA00023082"/>
    </source>
</evidence>
<dbReference type="PANTHER" id="PTHR30376:SF3">
    <property type="entry name" value="RNA POLYMERASE SIGMA FACTOR RPOH"/>
    <property type="match status" value="1"/>
</dbReference>
<keyword evidence="2" id="KW-0805">Transcription regulation</keyword>
<dbReference type="Gene3D" id="1.10.10.10">
    <property type="entry name" value="Winged helix-like DNA-binding domain superfamily/Winged helix DNA-binding domain"/>
    <property type="match status" value="1"/>
</dbReference>
<dbReference type="SUPFAM" id="SSF88946">
    <property type="entry name" value="Sigma2 domain of RNA polymerase sigma factors"/>
    <property type="match status" value="1"/>
</dbReference>
<dbReference type="AlphaFoldDB" id="A0A7T5R2X4"/>
<dbReference type="PANTHER" id="PTHR30376">
    <property type="entry name" value="SIGMA FACTOR RPOH HEAT SHOCK RELATED"/>
    <property type="match status" value="1"/>
</dbReference>
<evidence type="ECO:0000259" key="6">
    <source>
        <dbReference type="Pfam" id="PF04545"/>
    </source>
</evidence>
<dbReference type="Gene3D" id="1.10.1740.10">
    <property type="match status" value="1"/>
</dbReference>
<dbReference type="EMBL" id="CP066681">
    <property type="protein sequence ID" value="QQG36507.1"/>
    <property type="molecule type" value="Genomic_DNA"/>
</dbReference>
<accession>A0A7T5R2X4</accession>
<organism evidence="7 8">
    <name type="scientific">Micavibrio aeruginosavorus</name>
    <dbReference type="NCBI Taxonomy" id="349221"/>
    <lineage>
        <taxon>Bacteria</taxon>
        <taxon>Pseudomonadati</taxon>
        <taxon>Bdellovibrionota</taxon>
        <taxon>Bdellovibrionia</taxon>
        <taxon>Bdellovibrionales</taxon>
        <taxon>Pseudobdellovibrionaceae</taxon>
        <taxon>Micavibrio</taxon>
    </lineage>
</organism>
<gene>
    <name evidence="7" type="ORF">HYS17_01565</name>
</gene>
<dbReference type="NCBIfam" id="TIGR02937">
    <property type="entry name" value="sigma70-ECF"/>
    <property type="match status" value="1"/>
</dbReference>
<evidence type="ECO:0000313" key="8">
    <source>
        <dbReference type="Proteomes" id="UP000595362"/>
    </source>
</evidence>
<evidence type="ECO:0000256" key="1">
    <source>
        <dbReference type="ARBA" id="ARBA00007788"/>
    </source>
</evidence>
<dbReference type="InterPro" id="IPR014284">
    <property type="entry name" value="RNA_pol_sigma-70_dom"/>
</dbReference>
<evidence type="ECO:0000313" key="7">
    <source>
        <dbReference type="EMBL" id="QQG36507.1"/>
    </source>
</evidence>
<keyword evidence="5" id="KW-0804">Transcription</keyword>